<dbReference type="Gene3D" id="3.30.160.20">
    <property type="match status" value="1"/>
</dbReference>
<feature type="compositionally biased region" description="Basic residues" evidence="3">
    <location>
        <begin position="75"/>
        <end position="96"/>
    </location>
</feature>
<proteinExistence type="inferred from homology"/>
<evidence type="ECO:0000313" key="5">
    <source>
        <dbReference type="EMBL" id="OHA72011.1"/>
    </source>
</evidence>
<evidence type="ECO:0000259" key="4">
    <source>
        <dbReference type="Pfam" id="PF00472"/>
    </source>
</evidence>
<reference evidence="5 6" key="1">
    <citation type="journal article" date="2016" name="Nat. Commun.">
        <title>Thousands of microbial genomes shed light on interconnected biogeochemical processes in an aquifer system.</title>
        <authorList>
            <person name="Anantharaman K."/>
            <person name="Brown C.T."/>
            <person name="Hug L.A."/>
            <person name="Sharon I."/>
            <person name="Castelle C.J."/>
            <person name="Probst A.J."/>
            <person name="Thomas B.C."/>
            <person name="Singh A."/>
            <person name="Wilkins M.J."/>
            <person name="Karaoz U."/>
            <person name="Brodie E.L."/>
            <person name="Williams K.H."/>
            <person name="Hubbard S.S."/>
            <person name="Banfield J.F."/>
        </authorList>
    </citation>
    <scope>NUCLEOTIDE SEQUENCE [LARGE SCALE GENOMIC DNA]</scope>
</reference>
<feature type="domain" description="Prokaryotic-type class I peptide chain release factors" evidence="4">
    <location>
        <begin position="11"/>
        <end position="106"/>
    </location>
</feature>
<evidence type="ECO:0000256" key="3">
    <source>
        <dbReference type="SAM" id="MobiDB-lite"/>
    </source>
</evidence>
<dbReference type="InterPro" id="IPR045853">
    <property type="entry name" value="Pep_chain_release_fac_I_sf"/>
</dbReference>
<dbReference type="GO" id="GO:0003747">
    <property type="term" value="F:translation release factor activity"/>
    <property type="evidence" value="ECO:0007669"/>
    <property type="project" value="InterPro"/>
</dbReference>
<dbReference type="PANTHER" id="PTHR46203">
    <property type="entry name" value="PROBABLE PEPTIDE CHAIN RELEASE FACTOR C12ORF65"/>
    <property type="match status" value="1"/>
</dbReference>
<evidence type="ECO:0000256" key="2">
    <source>
        <dbReference type="ARBA" id="ARBA00022946"/>
    </source>
</evidence>
<dbReference type="PANTHER" id="PTHR46203:SF1">
    <property type="entry name" value="MITOCHONDRIAL TRANSLATION RELEASE FACTOR IN RESCUE"/>
    <property type="match status" value="1"/>
</dbReference>
<protein>
    <recommendedName>
        <fullName evidence="4">Prokaryotic-type class I peptide chain release factors domain-containing protein</fullName>
    </recommendedName>
</protein>
<comment type="similarity">
    <text evidence="1">Belongs to the prokaryotic/mitochondrial release factor family.</text>
</comment>
<feature type="region of interest" description="Disordered" evidence="3">
    <location>
        <begin position="1"/>
        <end position="34"/>
    </location>
</feature>
<evidence type="ECO:0000313" key="6">
    <source>
        <dbReference type="Proteomes" id="UP000177287"/>
    </source>
</evidence>
<organism evidence="5 6">
    <name type="scientific">Candidatus Wildermuthbacteria bacterium RIFCSPLOWO2_01_FULL_47_18</name>
    <dbReference type="NCBI Taxonomy" id="1802460"/>
    <lineage>
        <taxon>Bacteria</taxon>
        <taxon>Candidatus Wildermuthiibacteriota</taxon>
    </lineage>
</organism>
<dbReference type="InterPro" id="IPR000352">
    <property type="entry name" value="Pep_chain_release_fac_I"/>
</dbReference>
<name>A0A1G2RIZ2_9BACT</name>
<accession>A0A1G2RIZ2</accession>
<feature type="region of interest" description="Disordered" evidence="3">
    <location>
        <begin position="74"/>
        <end position="114"/>
    </location>
</feature>
<dbReference type="SUPFAM" id="SSF75620">
    <property type="entry name" value="Release factor"/>
    <property type="match status" value="1"/>
</dbReference>
<evidence type="ECO:0000256" key="1">
    <source>
        <dbReference type="ARBA" id="ARBA00010835"/>
    </source>
</evidence>
<sequence length="114" mass="13123">MKYATDRESLERDTEKDFFRGSGPGGQRRNKVETGVRLVHTPSGIVIEAVETRSQTQNKEIAFARLKKLLEALNKPRKRRVPTRTPARAKKARLKEKRALSEKKQQRNRPASEL</sequence>
<gene>
    <name evidence="5" type="ORF">A3A27_01975</name>
</gene>
<dbReference type="EMBL" id="MHUF01000026">
    <property type="protein sequence ID" value="OHA72011.1"/>
    <property type="molecule type" value="Genomic_DNA"/>
</dbReference>
<dbReference type="InterPro" id="IPR052405">
    <property type="entry name" value="Mito_Transl_Release_Factor"/>
</dbReference>
<dbReference type="AlphaFoldDB" id="A0A1G2RIZ2"/>
<comment type="caution">
    <text evidence="5">The sequence shown here is derived from an EMBL/GenBank/DDBJ whole genome shotgun (WGS) entry which is preliminary data.</text>
</comment>
<feature type="compositionally biased region" description="Basic and acidic residues" evidence="3">
    <location>
        <begin position="1"/>
        <end position="19"/>
    </location>
</feature>
<dbReference type="Pfam" id="PF00472">
    <property type="entry name" value="RF-1"/>
    <property type="match status" value="1"/>
</dbReference>
<feature type="compositionally biased region" description="Basic and acidic residues" evidence="3">
    <location>
        <begin position="97"/>
        <end position="114"/>
    </location>
</feature>
<dbReference type="Proteomes" id="UP000177287">
    <property type="component" value="Unassembled WGS sequence"/>
</dbReference>
<keyword evidence="2" id="KW-0809">Transit peptide</keyword>